<dbReference type="STRING" id="1367847.JCM7686_0760"/>
<feature type="compositionally biased region" description="Low complexity" evidence="1">
    <location>
        <begin position="176"/>
        <end position="188"/>
    </location>
</feature>
<dbReference type="Proteomes" id="UP000015480">
    <property type="component" value="Chromosome"/>
</dbReference>
<evidence type="ECO:0000313" key="3">
    <source>
        <dbReference type="EMBL" id="AGT07869.1"/>
    </source>
</evidence>
<evidence type="ECO:0000256" key="1">
    <source>
        <dbReference type="SAM" id="MobiDB-lite"/>
    </source>
</evidence>
<feature type="signal peptide" evidence="2">
    <location>
        <begin position="1"/>
        <end position="21"/>
    </location>
</feature>
<evidence type="ECO:0000256" key="2">
    <source>
        <dbReference type="SAM" id="SignalP"/>
    </source>
</evidence>
<accession>S5XKX8</accession>
<proteinExistence type="predicted"/>
<dbReference type="RefSeq" id="WP_020949508.1">
    <property type="nucleotide sequence ID" value="NC_022041.1"/>
</dbReference>
<protein>
    <submittedName>
        <fullName evidence="3">Uncharacterized protein</fullName>
    </submittedName>
</protein>
<reference evidence="3 4" key="1">
    <citation type="journal article" date="2014" name="BMC Genomics">
        <title>Architecture and functions of a multipartite genome of the methylotrophic bacterium Paracoccus aminophilus JCM 7686, containing primary and secondary chromids.</title>
        <authorList>
            <person name="Dziewit L."/>
            <person name="Czarnecki J."/>
            <person name="Wibberg D."/>
            <person name="Radlinska M."/>
            <person name="Mrozek P."/>
            <person name="Szymczak M."/>
            <person name="Schluter A."/>
            <person name="Puhler A."/>
            <person name="Bartosik D."/>
        </authorList>
    </citation>
    <scope>NUCLEOTIDE SEQUENCE [LARGE SCALE GENOMIC DNA]</scope>
    <source>
        <strain evidence="3">JCM 7686</strain>
    </source>
</reference>
<keyword evidence="4" id="KW-1185">Reference proteome</keyword>
<organism evidence="3 4">
    <name type="scientific">Paracoccus aminophilus JCM 7686</name>
    <dbReference type="NCBI Taxonomy" id="1367847"/>
    <lineage>
        <taxon>Bacteria</taxon>
        <taxon>Pseudomonadati</taxon>
        <taxon>Pseudomonadota</taxon>
        <taxon>Alphaproteobacteria</taxon>
        <taxon>Rhodobacterales</taxon>
        <taxon>Paracoccaceae</taxon>
        <taxon>Paracoccus</taxon>
    </lineage>
</organism>
<name>S5XKX8_PARAH</name>
<dbReference type="AlphaFoldDB" id="S5XKX8"/>
<feature type="compositionally biased region" description="Low complexity" evidence="1">
    <location>
        <begin position="91"/>
        <end position="102"/>
    </location>
</feature>
<dbReference type="HOGENOM" id="CLU_908655_0_0_5"/>
<keyword evidence="2" id="KW-0732">Signal</keyword>
<dbReference type="EMBL" id="CP006650">
    <property type="protein sequence ID" value="AGT07869.1"/>
    <property type="molecule type" value="Genomic_DNA"/>
</dbReference>
<feature type="compositionally biased region" description="Low complexity" evidence="1">
    <location>
        <begin position="201"/>
        <end position="212"/>
    </location>
</feature>
<sequence length="306" mass="30452">MARGFAKGLFQGVILCGAAVAALSLALPQPRKDGATVANPGPDAAALDLPVGSEFGRGEDETPVAPVGLSRPNTAALGDAPAVVAPSSELRPAPAKAPAARPETAKEAPVAPVALAPISENPDLPAAPGGEAPIPVEPPGRVETPTLDRAPEQGTTETAPDLQGLAQNDAPDPRGRQAPAPAMPGAPASDKPASDKPALVTPAPATPENPTASGSLPVAEPAQPVTEPTSAPIPQVAPKATASKPTEAKPSEAKPTAPTPTTPKPTTPKPTEPKPTGPASQRQPNPGALDLSLPPDPGGLHLFDRN</sequence>
<dbReference type="PATRIC" id="fig|1367847.3.peg.711"/>
<dbReference type="KEGG" id="pami:JCM7686_0760"/>
<gene>
    <name evidence="3" type="ORF">JCM7686_0760</name>
</gene>
<dbReference type="eggNOG" id="ENOG50301AH">
    <property type="taxonomic scope" value="Bacteria"/>
</dbReference>
<dbReference type="OrthoDB" id="7778961at2"/>
<feature type="chain" id="PRO_5004534131" evidence="2">
    <location>
        <begin position="22"/>
        <end position="306"/>
    </location>
</feature>
<feature type="region of interest" description="Disordered" evidence="1">
    <location>
        <begin position="31"/>
        <end position="306"/>
    </location>
</feature>
<feature type="compositionally biased region" description="Pro residues" evidence="1">
    <location>
        <begin position="257"/>
        <end position="276"/>
    </location>
</feature>
<evidence type="ECO:0000313" key="4">
    <source>
        <dbReference type="Proteomes" id="UP000015480"/>
    </source>
</evidence>